<name>A0A2T6CJK9_9RHOB</name>
<sequence>MIAGGLTASLALIALLQTRAAPEAHANGTSRRVRALLAGTALFLALMPVIGYPLIAPLWVAGTMIILGARHHLTIAGTAVILPAVAYSLLAGLAYAPPPLGILGDI</sequence>
<comment type="caution">
    <text evidence="2">The sequence shown here is derived from an EMBL/GenBank/DDBJ whole genome shotgun (WGS) entry which is preliminary data.</text>
</comment>
<evidence type="ECO:0000313" key="2">
    <source>
        <dbReference type="EMBL" id="PTX75685.1"/>
    </source>
</evidence>
<reference evidence="2 3" key="1">
    <citation type="submission" date="2018-04" db="EMBL/GenBank/DDBJ databases">
        <title>Genomic Encyclopedia of Archaeal and Bacterial Type Strains, Phase II (KMG-II): from individual species to whole genera.</title>
        <authorList>
            <person name="Goeker M."/>
        </authorList>
    </citation>
    <scope>NUCLEOTIDE SEQUENCE [LARGE SCALE GENOMIC DNA]</scope>
    <source>
        <strain evidence="2 3">DSM 12244</strain>
    </source>
</reference>
<evidence type="ECO:0000313" key="3">
    <source>
        <dbReference type="Proteomes" id="UP000244092"/>
    </source>
</evidence>
<evidence type="ECO:0000256" key="1">
    <source>
        <dbReference type="SAM" id="Phobius"/>
    </source>
</evidence>
<accession>A0A2T6CJK9</accession>
<keyword evidence="1" id="KW-0812">Transmembrane</keyword>
<keyword evidence="1" id="KW-1133">Transmembrane helix</keyword>
<dbReference type="EMBL" id="QBKU01000001">
    <property type="protein sequence ID" value="PTX75685.1"/>
    <property type="molecule type" value="Genomic_DNA"/>
</dbReference>
<dbReference type="AlphaFoldDB" id="A0A2T6CJK9"/>
<feature type="transmembrane region" description="Helical" evidence="1">
    <location>
        <begin position="36"/>
        <end position="61"/>
    </location>
</feature>
<evidence type="ECO:0008006" key="4">
    <source>
        <dbReference type="Google" id="ProtNLM"/>
    </source>
</evidence>
<organism evidence="2 3">
    <name type="scientific">Sulfitobacter mediterraneus</name>
    <dbReference type="NCBI Taxonomy" id="83219"/>
    <lineage>
        <taxon>Bacteria</taxon>
        <taxon>Pseudomonadati</taxon>
        <taxon>Pseudomonadota</taxon>
        <taxon>Alphaproteobacteria</taxon>
        <taxon>Rhodobacterales</taxon>
        <taxon>Roseobacteraceae</taxon>
        <taxon>Sulfitobacter</taxon>
    </lineage>
</organism>
<proteinExistence type="predicted"/>
<dbReference type="RefSeq" id="WP_338063657.1">
    <property type="nucleotide sequence ID" value="NZ_QBKU01000001.1"/>
</dbReference>
<dbReference type="Proteomes" id="UP000244092">
    <property type="component" value="Unassembled WGS sequence"/>
</dbReference>
<protein>
    <recommendedName>
        <fullName evidence="4">Tripartite tricarboxylate transporter TctB family protein</fullName>
    </recommendedName>
</protein>
<feature type="transmembrane region" description="Helical" evidence="1">
    <location>
        <begin position="73"/>
        <end position="96"/>
    </location>
</feature>
<gene>
    <name evidence="2" type="ORF">C8N31_101342</name>
</gene>
<keyword evidence="1" id="KW-0472">Membrane</keyword>